<dbReference type="InterPro" id="IPR018321">
    <property type="entry name" value="Glucosamine6P_isomerase_CS"/>
</dbReference>
<keyword evidence="4" id="KW-0413">Isomerase</keyword>
<keyword evidence="5" id="KW-1185">Reference proteome</keyword>
<evidence type="ECO:0000259" key="3">
    <source>
        <dbReference type="Pfam" id="PF01182"/>
    </source>
</evidence>
<feature type="active site" description="Proton acceptor; for ring-opening step" evidence="2">
    <location>
        <position position="139"/>
    </location>
</feature>
<dbReference type="GO" id="GO:0016853">
    <property type="term" value="F:isomerase activity"/>
    <property type="evidence" value="ECO:0007669"/>
    <property type="project" value="UniProtKB-KW"/>
</dbReference>
<reference evidence="4 5" key="1">
    <citation type="journal article" date="2013" name="Genome Announc.">
        <title>Genome Sequence of Staphylococcus massiliensis Strain S46, Isolated from the Surface of Healthy Human Skin.</title>
        <authorList>
            <person name="Srivastav R."/>
            <person name="Singh A."/>
            <person name="Jangir P.K."/>
            <person name="Kumari C."/>
            <person name="Muduli S."/>
            <person name="Sharma R."/>
        </authorList>
    </citation>
    <scope>NUCLEOTIDE SEQUENCE [LARGE SCALE GENOMIC DNA]</scope>
    <source>
        <strain evidence="4 5">S46</strain>
    </source>
</reference>
<feature type="domain" description="Glucosamine/galactosamine-6-phosphate isomerase" evidence="3">
    <location>
        <begin position="11"/>
        <end position="226"/>
    </location>
</feature>
<keyword evidence="2" id="KW-0378">Hydrolase</keyword>
<feature type="active site" description="For ring-opening step" evidence="2">
    <location>
        <position position="137"/>
    </location>
</feature>
<keyword evidence="1 2" id="KW-0119">Carbohydrate metabolism</keyword>
<dbReference type="PROSITE" id="PS01161">
    <property type="entry name" value="GLC_GALNAC_ISOMERASE"/>
    <property type="match status" value="1"/>
</dbReference>
<gene>
    <name evidence="2" type="primary">nagB</name>
    <name evidence="4" type="ORF">C273_02803</name>
</gene>
<dbReference type="OrthoDB" id="9791139at2"/>
<evidence type="ECO:0000313" key="5">
    <source>
        <dbReference type="Proteomes" id="UP000009885"/>
    </source>
</evidence>
<dbReference type="InterPro" id="IPR052960">
    <property type="entry name" value="GlcN6P_deaminase-like"/>
</dbReference>
<dbReference type="Pfam" id="PF01182">
    <property type="entry name" value="Glucosamine_iso"/>
    <property type="match status" value="1"/>
</dbReference>
<dbReference type="STRING" id="1229783.C273_02803"/>
<comment type="caution">
    <text evidence="4">The sequence shown here is derived from an EMBL/GenBank/DDBJ whole genome shotgun (WGS) entry which is preliminary data.</text>
</comment>
<organism evidence="4 5">
    <name type="scientific">Staphylococcus massiliensis S46</name>
    <dbReference type="NCBI Taxonomy" id="1229783"/>
    <lineage>
        <taxon>Bacteria</taxon>
        <taxon>Bacillati</taxon>
        <taxon>Bacillota</taxon>
        <taxon>Bacilli</taxon>
        <taxon>Bacillales</taxon>
        <taxon>Staphylococcaceae</taxon>
        <taxon>Staphylococcus</taxon>
    </lineage>
</organism>
<dbReference type="EC" id="3.5.99.6" evidence="2"/>
<comment type="similarity">
    <text evidence="2">Belongs to the glucosamine/galactosamine-6-phosphate isomerase family. NagB subfamily.</text>
</comment>
<feature type="active site" description="For ring-opening step" evidence="2">
    <location>
        <position position="144"/>
    </location>
</feature>
<dbReference type="GO" id="GO:0005975">
    <property type="term" value="P:carbohydrate metabolic process"/>
    <property type="evidence" value="ECO:0007669"/>
    <property type="project" value="InterPro"/>
</dbReference>
<dbReference type="SUPFAM" id="SSF100950">
    <property type="entry name" value="NagB/RpiA/CoA transferase-like"/>
    <property type="match status" value="1"/>
</dbReference>
<comment type="catalytic activity">
    <reaction evidence="2">
        <text>alpha-D-glucosamine 6-phosphate + H2O = beta-D-fructose 6-phosphate + NH4(+)</text>
        <dbReference type="Rhea" id="RHEA:12172"/>
        <dbReference type="ChEBI" id="CHEBI:15377"/>
        <dbReference type="ChEBI" id="CHEBI:28938"/>
        <dbReference type="ChEBI" id="CHEBI:57634"/>
        <dbReference type="ChEBI" id="CHEBI:75989"/>
        <dbReference type="EC" id="3.5.99.6"/>
    </reaction>
</comment>
<dbReference type="Gene3D" id="3.40.50.1360">
    <property type="match status" value="1"/>
</dbReference>
<dbReference type="EMBL" id="AMSQ01000003">
    <property type="protein sequence ID" value="EKU50161.1"/>
    <property type="molecule type" value="Genomic_DNA"/>
</dbReference>
<comment type="function">
    <text evidence="2">Catalyzes the reversible isomerization-deamination of glucosamine 6-phosphate (GlcN6P) to form fructose 6-phosphate (Fru6P) and ammonium ion.</text>
</comment>
<dbReference type="RefSeq" id="WP_009382416.1">
    <property type="nucleotide sequence ID" value="NZ_AMSQ01000003.1"/>
</dbReference>
<evidence type="ECO:0000313" key="4">
    <source>
        <dbReference type="EMBL" id="EKU50161.1"/>
    </source>
</evidence>
<dbReference type="GO" id="GO:0004342">
    <property type="term" value="F:glucosamine-6-phosphate deaminase activity"/>
    <property type="evidence" value="ECO:0007669"/>
    <property type="project" value="UniProtKB-UniRule"/>
</dbReference>
<accession>K9AVL4</accession>
<dbReference type="Proteomes" id="UP000009885">
    <property type="component" value="Unassembled WGS sequence"/>
</dbReference>
<comment type="pathway">
    <text evidence="2">Amino-sugar metabolism; N-acetylneuraminate degradation; D-fructose 6-phosphate from N-acetylneuraminate: step 5/5.</text>
</comment>
<dbReference type="GO" id="GO:0019262">
    <property type="term" value="P:N-acetylneuraminate catabolic process"/>
    <property type="evidence" value="ECO:0007669"/>
    <property type="project" value="UniProtKB-UniRule"/>
</dbReference>
<evidence type="ECO:0000256" key="1">
    <source>
        <dbReference type="ARBA" id="ARBA00023277"/>
    </source>
</evidence>
<dbReference type="PATRIC" id="fig|1229783.3.peg.567"/>
<dbReference type="CDD" id="cd01399">
    <property type="entry name" value="GlcN6P_deaminase"/>
    <property type="match status" value="1"/>
</dbReference>
<dbReference type="InterPro" id="IPR037171">
    <property type="entry name" value="NagB/RpiA_transferase-like"/>
</dbReference>
<dbReference type="PANTHER" id="PTHR42892">
    <property type="entry name" value="GLUCOSAMINE-6-PHOSPHATE DEAMINASE-LIKE PROTEIN BT_0258-RELATED"/>
    <property type="match status" value="1"/>
</dbReference>
<dbReference type="InterPro" id="IPR006148">
    <property type="entry name" value="Glc/Gal-6P_isomerase"/>
</dbReference>
<feature type="active site" description="Proton acceptor; for enolization step" evidence="2">
    <location>
        <position position="67"/>
    </location>
</feature>
<dbReference type="AlphaFoldDB" id="K9AVL4"/>
<evidence type="ECO:0000256" key="2">
    <source>
        <dbReference type="HAMAP-Rule" id="MF_01241"/>
    </source>
</evidence>
<dbReference type="HAMAP" id="MF_01241">
    <property type="entry name" value="GlcN6P_deamin"/>
    <property type="match status" value="1"/>
</dbReference>
<comment type="caution">
    <text evidence="2">Lacks conserved residue(s) required for the propagation of feature annotation.</text>
</comment>
<dbReference type="InterPro" id="IPR004547">
    <property type="entry name" value="Glucosamine6P_isomerase"/>
</dbReference>
<dbReference type="PANTHER" id="PTHR42892:SF1">
    <property type="entry name" value="GLUCOSAMINE-6-PHOSPHATE ISOMERASE"/>
    <property type="match status" value="1"/>
</dbReference>
<sequence>MNIRHFDSRTTASAYIASEMHTLIETRPQSVLGLATGDTMLDVYQALRQLLSASKVDLSTVKTFNLDEYVGLSENDPQSYYAYMNKHLFLPSLSWNHNNIHLPNGRAHDLVAEASQYEQALDDAGPVDIQLLGIGMNGHIGFNEPGTPFDSVTRVVDLSDTTLRSNRKHFESYEAMPKQAISMGIQSIMRAKRIMLVAFGRNKADIVSKLLTGRVTEDLPASILHQHPNVEIVVDDALYDVIAESLE</sequence>
<name>K9AVL4_9STAP</name>
<dbReference type="GO" id="GO:0006046">
    <property type="term" value="P:N-acetylglucosamine catabolic process"/>
    <property type="evidence" value="ECO:0007669"/>
    <property type="project" value="UniProtKB-UniRule"/>
</dbReference>
<protein>
    <recommendedName>
        <fullName evidence="2">Glucosamine-6-phosphate deaminase</fullName>
        <ecNumber evidence="2">3.5.99.6</ecNumber>
    </recommendedName>
    <alternativeName>
        <fullName evidence="2">GlcN6P deaminase</fullName>
        <shortName evidence="2">GNPDA</shortName>
    </alternativeName>
    <alternativeName>
        <fullName evidence="2">Glucosamine-6-phosphate isomerase</fullName>
    </alternativeName>
</protein>
<proteinExistence type="inferred from homology"/>
<dbReference type="UniPathway" id="UPA00629">
    <property type="reaction ID" value="UER00684"/>
</dbReference>
<dbReference type="eggNOG" id="COG0363">
    <property type="taxonomic scope" value="Bacteria"/>
</dbReference>
<dbReference type="NCBIfam" id="TIGR00502">
    <property type="entry name" value="nagB"/>
    <property type="match status" value="1"/>
</dbReference>